<name>A0A3B0U4V0_9ZZZZ</name>
<evidence type="ECO:0000313" key="1">
    <source>
        <dbReference type="EMBL" id="VAW24040.1"/>
    </source>
</evidence>
<gene>
    <name evidence="1" type="ORF">MNBD_ALPHA11-1208</name>
</gene>
<sequence>MREKKRLGIDDLGRRFARGLAAKFVAGLMALLFGFGQAGAQERVEVTAMQMDGYGRVVLTFPDRFDLPQYTMNSENGVLALEFDEPLAVFLPDISGTLTEYISISRVDPDKRGIRFGMKNIFTVNRLEAGEQLYVDFLPDNWQGLPPGLPAEVVAELARRAQDAAAVAELQRRIEFARVNSPTAKINVGRHPTFTRLTFDWSEDTGYEFNFADGVANLEFFWPVDLDFYPLISDMPVEFVSVKSEKLAGSNRIEFKLEDGVVPRFFKNSERQFVIDFDLLEPDTTTISAEDLLAELELEKAQDDAAMAAEGEKTLLDGDEGGQVGVSDQVEITPKVSRVGSTVRIAFPFDRETSAAVFQRGSYLWMIMDTTTIINAPDDQQLLATISEDFATISAGDTQIVRMKMNDARLASLGSQGPSWILSLGENLMAPTEPIRLDRRLDDEGRYEIFASAQRPVRVHQLRDPEIGDILEVVTMYPPANGVIRQLSFVDFKALSSTHGLVIKPETEDLEIDILPREVVLKSQQGLIVSSVNDIRSSGPIAANSQRQGFIDLVALEEKNPLELTKRRESLMLIAANSEGRAKENARLDLAHVLL</sequence>
<protein>
    <submittedName>
        <fullName evidence="1">Uncharacterized protein</fullName>
    </submittedName>
</protein>
<organism evidence="1">
    <name type="scientific">hydrothermal vent metagenome</name>
    <dbReference type="NCBI Taxonomy" id="652676"/>
    <lineage>
        <taxon>unclassified sequences</taxon>
        <taxon>metagenomes</taxon>
        <taxon>ecological metagenomes</taxon>
    </lineage>
</organism>
<proteinExistence type="predicted"/>
<reference evidence="1" key="1">
    <citation type="submission" date="2018-06" db="EMBL/GenBank/DDBJ databases">
        <authorList>
            <person name="Zhirakovskaya E."/>
        </authorList>
    </citation>
    <scope>NUCLEOTIDE SEQUENCE</scope>
</reference>
<accession>A0A3B0U4V0</accession>
<dbReference type="AlphaFoldDB" id="A0A3B0U4V0"/>
<feature type="non-terminal residue" evidence="1">
    <location>
        <position position="595"/>
    </location>
</feature>
<dbReference type="EMBL" id="UOEQ01000500">
    <property type="protein sequence ID" value="VAW24040.1"/>
    <property type="molecule type" value="Genomic_DNA"/>
</dbReference>